<dbReference type="InterPro" id="IPR017441">
    <property type="entry name" value="Protein_kinase_ATP_BS"/>
</dbReference>
<dbReference type="FunFam" id="3.30.200.20:FF:000097">
    <property type="entry name" value="Probable serine/threonine-protein kinase nek1"/>
    <property type="match status" value="1"/>
</dbReference>
<feature type="compositionally biased region" description="Low complexity" evidence="11">
    <location>
        <begin position="399"/>
        <end position="413"/>
    </location>
</feature>
<dbReference type="EMBL" id="PGGS01000031">
    <property type="protein sequence ID" value="PNH11363.1"/>
    <property type="molecule type" value="Genomic_DNA"/>
</dbReference>
<accession>A0A2J8AFR2</accession>
<comment type="catalytic activity">
    <reaction evidence="9">
        <text>L-seryl-[protein] + ATP = O-phospho-L-seryl-[protein] + ADP + H(+)</text>
        <dbReference type="Rhea" id="RHEA:17989"/>
        <dbReference type="Rhea" id="RHEA-COMP:9863"/>
        <dbReference type="Rhea" id="RHEA-COMP:11604"/>
        <dbReference type="ChEBI" id="CHEBI:15378"/>
        <dbReference type="ChEBI" id="CHEBI:29999"/>
        <dbReference type="ChEBI" id="CHEBI:30616"/>
        <dbReference type="ChEBI" id="CHEBI:83421"/>
        <dbReference type="ChEBI" id="CHEBI:456216"/>
        <dbReference type="EC" id="2.7.11.1"/>
    </reaction>
</comment>
<comment type="caution">
    <text evidence="13">The sequence shown here is derived from an EMBL/GenBank/DDBJ whole genome shotgun (WGS) entry which is preliminary data.</text>
</comment>
<evidence type="ECO:0000256" key="10">
    <source>
        <dbReference type="PROSITE-ProRule" id="PRU10141"/>
    </source>
</evidence>
<evidence type="ECO:0000256" key="8">
    <source>
        <dbReference type="ARBA" id="ARBA00047899"/>
    </source>
</evidence>
<keyword evidence="4" id="KW-0808">Transferase</keyword>
<keyword evidence="14" id="KW-1185">Reference proteome</keyword>
<keyword evidence="7 10" id="KW-0067">ATP-binding</keyword>
<evidence type="ECO:0000256" key="4">
    <source>
        <dbReference type="ARBA" id="ARBA00022679"/>
    </source>
</evidence>
<dbReference type="PROSITE" id="PS50011">
    <property type="entry name" value="PROTEIN_KINASE_DOM"/>
    <property type="match status" value="1"/>
</dbReference>
<dbReference type="GO" id="GO:0005524">
    <property type="term" value="F:ATP binding"/>
    <property type="evidence" value="ECO:0007669"/>
    <property type="project" value="UniProtKB-UniRule"/>
</dbReference>
<dbReference type="Pfam" id="PF00069">
    <property type="entry name" value="Pkinase"/>
    <property type="match status" value="1"/>
</dbReference>
<name>A0A2J8AFR2_9CHLO</name>
<dbReference type="PANTHER" id="PTHR44899:SF7">
    <property type="entry name" value="NIMA-RELATED KINASE"/>
    <property type="match status" value="1"/>
</dbReference>
<dbReference type="EC" id="2.7.11.1" evidence="2"/>
<organism evidence="13 14">
    <name type="scientific">Tetrabaena socialis</name>
    <dbReference type="NCBI Taxonomy" id="47790"/>
    <lineage>
        <taxon>Eukaryota</taxon>
        <taxon>Viridiplantae</taxon>
        <taxon>Chlorophyta</taxon>
        <taxon>core chlorophytes</taxon>
        <taxon>Chlorophyceae</taxon>
        <taxon>CS clade</taxon>
        <taxon>Chlamydomonadales</taxon>
        <taxon>Tetrabaenaceae</taxon>
        <taxon>Tetrabaena</taxon>
    </lineage>
</organism>
<sequence length="593" mass="63262">MPNDTANSRLRDYDLGEIIGRGSFGKVFKAVRKSDGRVFALKQVSLENMKRADRQVAIDEARVLAQLNHPHVVRHYDSFIDGDDRLNILMEYAAKGNVQTLVKSFQGRPMPEDAVWRIVIQSLLGLNHIHAKRIIHRDIKSSNLFIDGGDNIKIGDMGIARALSQSSQFAHTLGVGTPYYFSPELCEDKPYNTKTDMWALGVVLYECCMGRYPFDAQNQGALIRKILRGQFPPVQGPYSSALTQLVTSCLTFKPEARPDTSNLLRNPTLAAKARTLNIDLNPRSAQGADDNQAVYEPRPAPQAPQQAAGPSGHPFAAAGGGAGPAGGYGSPQQYPHQQGQVPYPPHHRPGNNGGGAAPGRSPQQAGPPAHDHPFALAGPPGGAYGSPNQGYNGAGAGYGQPPYGSPQQQGYNGQPPPRGSPYAQQQGPYNDADGLAVAVNKMNLRESEVARNGAERLQQAQANIHAGRRDQAKGVIYGGAQESAPRPQRAIPEALPAAGRRPQSGHAGAPYATHYAAGAEFQGQAQSAMTEAWGAVYQAPQYGRRRNPELQITGPSLRSGTVRGGGGGGGGYVPAADDATTYVSSTSYYTSHK</sequence>
<dbReference type="Proteomes" id="UP000236333">
    <property type="component" value="Unassembled WGS sequence"/>
</dbReference>
<feature type="compositionally biased region" description="Gly residues" evidence="11">
    <location>
        <begin position="318"/>
        <end position="329"/>
    </location>
</feature>
<keyword evidence="6 13" id="KW-0418">Kinase</keyword>
<dbReference type="OrthoDB" id="248923at2759"/>
<dbReference type="PROSITE" id="PS00108">
    <property type="entry name" value="PROTEIN_KINASE_ST"/>
    <property type="match status" value="1"/>
</dbReference>
<dbReference type="SUPFAM" id="SSF56112">
    <property type="entry name" value="Protein kinase-like (PK-like)"/>
    <property type="match status" value="1"/>
</dbReference>
<dbReference type="InterPro" id="IPR008271">
    <property type="entry name" value="Ser/Thr_kinase_AS"/>
</dbReference>
<dbReference type="Gene3D" id="1.10.510.10">
    <property type="entry name" value="Transferase(Phosphotransferase) domain 1"/>
    <property type="match status" value="1"/>
</dbReference>
<feature type="region of interest" description="Disordered" evidence="11">
    <location>
        <begin position="547"/>
        <end position="577"/>
    </location>
</feature>
<dbReference type="SMART" id="SM00220">
    <property type="entry name" value="S_TKc"/>
    <property type="match status" value="1"/>
</dbReference>
<feature type="domain" description="Protein kinase" evidence="12">
    <location>
        <begin position="13"/>
        <end position="269"/>
    </location>
</feature>
<evidence type="ECO:0000256" key="1">
    <source>
        <dbReference type="ARBA" id="ARBA00010886"/>
    </source>
</evidence>
<dbReference type="InterPro" id="IPR000719">
    <property type="entry name" value="Prot_kinase_dom"/>
</dbReference>
<dbReference type="PANTHER" id="PTHR44899">
    <property type="entry name" value="CAMK FAMILY PROTEIN KINASE"/>
    <property type="match status" value="1"/>
</dbReference>
<evidence type="ECO:0000256" key="6">
    <source>
        <dbReference type="ARBA" id="ARBA00022777"/>
    </source>
</evidence>
<evidence type="ECO:0000256" key="5">
    <source>
        <dbReference type="ARBA" id="ARBA00022741"/>
    </source>
</evidence>
<keyword evidence="5 10" id="KW-0547">Nucleotide-binding</keyword>
<gene>
    <name evidence="13" type="ORF">TSOC_001753</name>
</gene>
<feature type="compositionally biased region" description="Gly residues" evidence="11">
    <location>
        <begin position="562"/>
        <end position="572"/>
    </location>
</feature>
<evidence type="ECO:0000313" key="14">
    <source>
        <dbReference type="Proteomes" id="UP000236333"/>
    </source>
</evidence>
<feature type="region of interest" description="Disordered" evidence="11">
    <location>
        <begin position="280"/>
        <end position="430"/>
    </location>
</feature>
<keyword evidence="3" id="KW-0723">Serine/threonine-protein kinase</keyword>
<evidence type="ECO:0000259" key="12">
    <source>
        <dbReference type="PROSITE" id="PS50011"/>
    </source>
</evidence>
<feature type="compositionally biased region" description="Low complexity" evidence="11">
    <location>
        <begin position="303"/>
        <end position="317"/>
    </location>
</feature>
<dbReference type="GO" id="GO:0004674">
    <property type="term" value="F:protein serine/threonine kinase activity"/>
    <property type="evidence" value="ECO:0007669"/>
    <property type="project" value="UniProtKB-KW"/>
</dbReference>
<comment type="catalytic activity">
    <reaction evidence="8">
        <text>L-threonyl-[protein] + ATP = O-phospho-L-threonyl-[protein] + ADP + H(+)</text>
        <dbReference type="Rhea" id="RHEA:46608"/>
        <dbReference type="Rhea" id="RHEA-COMP:11060"/>
        <dbReference type="Rhea" id="RHEA-COMP:11605"/>
        <dbReference type="ChEBI" id="CHEBI:15378"/>
        <dbReference type="ChEBI" id="CHEBI:30013"/>
        <dbReference type="ChEBI" id="CHEBI:30616"/>
        <dbReference type="ChEBI" id="CHEBI:61977"/>
        <dbReference type="ChEBI" id="CHEBI:456216"/>
        <dbReference type="EC" id="2.7.11.1"/>
    </reaction>
</comment>
<reference evidence="13 14" key="1">
    <citation type="journal article" date="2017" name="Mol. Biol. Evol.">
        <title>The 4-celled Tetrabaena socialis nuclear genome reveals the essential components for genetic control of cell number at the origin of multicellularity in the volvocine lineage.</title>
        <authorList>
            <person name="Featherston J."/>
            <person name="Arakaki Y."/>
            <person name="Hanschen E.R."/>
            <person name="Ferris P.J."/>
            <person name="Michod R.E."/>
            <person name="Olson B.J.S.C."/>
            <person name="Nozaki H."/>
            <person name="Durand P.M."/>
        </authorList>
    </citation>
    <scope>NUCLEOTIDE SEQUENCE [LARGE SCALE GENOMIC DNA]</scope>
    <source>
        <strain evidence="13 14">NIES-571</strain>
    </source>
</reference>
<evidence type="ECO:0000256" key="9">
    <source>
        <dbReference type="ARBA" id="ARBA00048679"/>
    </source>
</evidence>
<dbReference type="InterPro" id="IPR011009">
    <property type="entry name" value="Kinase-like_dom_sf"/>
</dbReference>
<dbReference type="AlphaFoldDB" id="A0A2J8AFR2"/>
<protein>
    <recommendedName>
        <fullName evidence="2">non-specific serine/threonine protein kinase</fullName>
        <ecNumber evidence="2">2.7.11.1</ecNumber>
    </recommendedName>
</protein>
<evidence type="ECO:0000256" key="11">
    <source>
        <dbReference type="SAM" id="MobiDB-lite"/>
    </source>
</evidence>
<evidence type="ECO:0000256" key="3">
    <source>
        <dbReference type="ARBA" id="ARBA00022527"/>
    </source>
</evidence>
<evidence type="ECO:0000256" key="7">
    <source>
        <dbReference type="ARBA" id="ARBA00022840"/>
    </source>
</evidence>
<feature type="binding site" evidence="10">
    <location>
        <position position="42"/>
    </location>
    <ligand>
        <name>ATP</name>
        <dbReference type="ChEBI" id="CHEBI:30616"/>
    </ligand>
</feature>
<proteinExistence type="inferred from homology"/>
<comment type="similarity">
    <text evidence="1">Belongs to the protein kinase superfamily. NEK Ser/Thr protein kinase family. NIMA subfamily.</text>
</comment>
<evidence type="ECO:0000256" key="2">
    <source>
        <dbReference type="ARBA" id="ARBA00012513"/>
    </source>
</evidence>
<dbReference type="InterPro" id="IPR051131">
    <property type="entry name" value="NEK_Ser/Thr_kinase_NIMA"/>
</dbReference>
<dbReference type="PROSITE" id="PS00107">
    <property type="entry name" value="PROTEIN_KINASE_ATP"/>
    <property type="match status" value="1"/>
</dbReference>
<evidence type="ECO:0000313" key="13">
    <source>
        <dbReference type="EMBL" id="PNH11363.1"/>
    </source>
</evidence>